<feature type="compositionally biased region" description="Polar residues" evidence="1">
    <location>
        <begin position="140"/>
        <end position="164"/>
    </location>
</feature>
<organism evidence="2 3">
    <name type="scientific">Sphaerosporella brunnea</name>
    <dbReference type="NCBI Taxonomy" id="1250544"/>
    <lineage>
        <taxon>Eukaryota</taxon>
        <taxon>Fungi</taxon>
        <taxon>Dikarya</taxon>
        <taxon>Ascomycota</taxon>
        <taxon>Pezizomycotina</taxon>
        <taxon>Pezizomycetes</taxon>
        <taxon>Pezizales</taxon>
        <taxon>Pyronemataceae</taxon>
        <taxon>Sphaerosporella</taxon>
    </lineage>
</organism>
<proteinExistence type="predicted"/>
<accession>A0A5J5EEB7</accession>
<dbReference type="AlphaFoldDB" id="A0A5J5EEB7"/>
<feature type="compositionally biased region" description="Gly residues" evidence="1">
    <location>
        <begin position="174"/>
        <end position="193"/>
    </location>
</feature>
<evidence type="ECO:0000313" key="2">
    <source>
        <dbReference type="EMBL" id="KAA8893533.1"/>
    </source>
</evidence>
<name>A0A5J5EEB7_9PEZI</name>
<protein>
    <submittedName>
        <fullName evidence="2">Uncharacterized protein</fullName>
    </submittedName>
</protein>
<gene>
    <name evidence="2" type="ORF">FN846DRAFT_1004541</name>
</gene>
<dbReference type="Proteomes" id="UP000326924">
    <property type="component" value="Unassembled WGS sequence"/>
</dbReference>
<feature type="compositionally biased region" description="Basic and acidic residues" evidence="1">
    <location>
        <begin position="259"/>
        <end position="275"/>
    </location>
</feature>
<feature type="region of interest" description="Disordered" evidence="1">
    <location>
        <begin position="140"/>
        <end position="215"/>
    </location>
</feature>
<evidence type="ECO:0000313" key="3">
    <source>
        <dbReference type="Proteomes" id="UP000326924"/>
    </source>
</evidence>
<comment type="caution">
    <text evidence="2">The sequence shown here is derived from an EMBL/GenBank/DDBJ whole genome shotgun (WGS) entry which is preliminary data.</text>
</comment>
<dbReference type="EMBL" id="VXIS01000430">
    <property type="protein sequence ID" value="KAA8893533.1"/>
    <property type="molecule type" value="Genomic_DNA"/>
</dbReference>
<dbReference type="InParanoid" id="A0A5J5EEB7"/>
<evidence type="ECO:0000256" key="1">
    <source>
        <dbReference type="SAM" id="MobiDB-lite"/>
    </source>
</evidence>
<feature type="compositionally biased region" description="Basic and acidic residues" evidence="1">
    <location>
        <begin position="194"/>
        <end position="215"/>
    </location>
</feature>
<keyword evidence="3" id="KW-1185">Reference proteome</keyword>
<feature type="region of interest" description="Disordered" evidence="1">
    <location>
        <begin position="254"/>
        <end position="281"/>
    </location>
</feature>
<sequence>MNPDHGTVFGESLDDVGSPTEFPQLSEALLRTVTAQALREVPPFFPDEPLDDCDVLDYYERICDFGKDLENIEDDPEKQLMELGLSRARLRSLKDNLDELGKLYAIEPEGLWKLYVTKTLMVWIVAGAVYTSTFSTCAQNAGDNSGGEQNPEINDSENSASNATARGDNTKPTGGQGGGQEVSRSGGTGGGRRQSGEQDRGTGKGSERLMRDTVFPKENETYYDTGKDFFQASPHHTPFSYEDVEFPKDRTAMKGTSSKLHDETAQELGATKEESEGTENEPEFMWSIKTNTLMRSVYHGLPAFLFFCFNHPVFGRLRP</sequence>
<reference evidence="2 3" key="1">
    <citation type="submission" date="2019-09" db="EMBL/GenBank/DDBJ databases">
        <title>Draft genome of the ectomycorrhizal ascomycete Sphaerosporella brunnea.</title>
        <authorList>
            <consortium name="DOE Joint Genome Institute"/>
            <person name="Benucci G.M."/>
            <person name="Marozzi G."/>
            <person name="Antonielli L."/>
            <person name="Sanchez S."/>
            <person name="Marco P."/>
            <person name="Wang X."/>
            <person name="Falini L.B."/>
            <person name="Barry K."/>
            <person name="Haridas S."/>
            <person name="Lipzen A."/>
            <person name="Labutti K."/>
            <person name="Grigoriev I.V."/>
            <person name="Murat C."/>
            <person name="Martin F."/>
            <person name="Albertini E."/>
            <person name="Donnini D."/>
            <person name="Bonito G."/>
        </authorList>
    </citation>
    <scope>NUCLEOTIDE SEQUENCE [LARGE SCALE GENOMIC DNA]</scope>
    <source>
        <strain evidence="2 3">Sb_GMNB300</strain>
    </source>
</reference>